<gene>
    <name evidence="1" type="ORF">SAMN05216167_13436</name>
</gene>
<sequence>MALEITFCQVSKSDEENERFLHHFYKYHIIRVLIHKKYFTKHFVRMLATPLFGEFFK</sequence>
<dbReference type="STRING" id="662367.SAMN05216167_13436"/>
<accession>A0A1I2GPW3</accession>
<keyword evidence="2" id="KW-1185">Reference proteome</keyword>
<dbReference type="Proteomes" id="UP000198598">
    <property type="component" value="Unassembled WGS sequence"/>
</dbReference>
<dbReference type="AlphaFoldDB" id="A0A1I2GPW3"/>
<evidence type="ECO:0000313" key="1">
    <source>
        <dbReference type="EMBL" id="SFF19502.1"/>
    </source>
</evidence>
<evidence type="ECO:0000313" key="2">
    <source>
        <dbReference type="Proteomes" id="UP000198598"/>
    </source>
</evidence>
<dbReference type="EMBL" id="FOLQ01000034">
    <property type="protein sequence ID" value="SFF19502.1"/>
    <property type="molecule type" value="Genomic_DNA"/>
</dbReference>
<reference evidence="1 2" key="1">
    <citation type="submission" date="2016-10" db="EMBL/GenBank/DDBJ databases">
        <authorList>
            <person name="de Groot N.N."/>
        </authorList>
    </citation>
    <scope>NUCLEOTIDE SEQUENCE [LARGE SCALE GENOMIC DNA]</scope>
    <source>
        <strain evidence="1 2">DSM 26130</strain>
    </source>
</reference>
<protein>
    <submittedName>
        <fullName evidence="1">Uncharacterized protein</fullName>
    </submittedName>
</protein>
<proteinExistence type="predicted"/>
<organism evidence="1 2">
    <name type="scientific">Spirosoma endophyticum</name>
    <dbReference type="NCBI Taxonomy" id="662367"/>
    <lineage>
        <taxon>Bacteria</taxon>
        <taxon>Pseudomonadati</taxon>
        <taxon>Bacteroidota</taxon>
        <taxon>Cytophagia</taxon>
        <taxon>Cytophagales</taxon>
        <taxon>Cytophagaceae</taxon>
        <taxon>Spirosoma</taxon>
    </lineage>
</organism>
<name>A0A1I2GPW3_9BACT</name>